<organism evidence="4 5">
    <name type="scientific">Colletotrichum destructivum</name>
    <dbReference type="NCBI Taxonomy" id="34406"/>
    <lineage>
        <taxon>Eukaryota</taxon>
        <taxon>Fungi</taxon>
        <taxon>Dikarya</taxon>
        <taxon>Ascomycota</taxon>
        <taxon>Pezizomycotina</taxon>
        <taxon>Sordariomycetes</taxon>
        <taxon>Hypocreomycetidae</taxon>
        <taxon>Glomerellales</taxon>
        <taxon>Glomerellaceae</taxon>
        <taxon>Colletotrichum</taxon>
        <taxon>Colletotrichum destructivum species complex</taxon>
    </lineage>
</organism>
<gene>
    <name evidence="4" type="ORF">CDEST_04051</name>
</gene>
<reference evidence="5" key="1">
    <citation type="journal article" date="2023" name="bioRxiv">
        <title>Complete genome of the Medicago anthracnose fungus, Colletotrichum destructivum, reveals a mini-chromosome-like region within a core chromosome.</title>
        <authorList>
            <person name="Lapalu N."/>
            <person name="Simon A."/>
            <person name="Lu A."/>
            <person name="Plaumann P.-L."/>
            <person name="Amselem J."/>
            <person name="Pigne S."/>
            <person name="Auger A."/>
            <person name="Koch C."/>
            <person name="Dallery J.-F."/>
            <person name="O'Connell R.J."/>
        </authorList>
    </citation>
    <scope>NUCLEOTIDE SEQUENCE [LARGE SCALE GENOMIC DNA]</scope>
    <source>
        <strain evidence="5">CBS 520.97</strain>
    </source>
</reference>
<evidence type="ECO:0000313" key="5">
    <source>
        <dbReference type="Proteomes" id="UP001322277"/>
    </source>
</evidence>
<dbReference type="InterPro" id="IPR000073">
    <property type="entry name" value="AB_hydrolase_1"/>
</dbReference>
<dbReference type="InterPro" id="IPR000639">
    <property type="entry name" value="Epox_hydrolase-like"/>
</dbReference>
<dbReference type="Gene3D" id="3.40.50.1820">
    <property type="entry name" value="alpha/beta hydrolase"/>
    <property type="match status" value="1"/>
</dbReference>
<sequence length="330" mass="37421">MAESAPPGLEGIVESQYAQIGSHRYHYLYSKPPKGEFKGTFLLFHGFPDISYGWRYQIVLLHSLGYEVVAPDMLGYGRSSVPIDLEEYAAKTQADDMAVLAERIAHGRQVFVGGHDFGVLVAYRIAMYYPNLVRGLFVAAIPFQPPEVNFEFADRIGDESYTSIGYMRQFGDPEFHQNFIGPDKVWQLLSACYNGTTPEGEPGGSPEEGLVLDRLPRIGLSSIVKQEELAYIVREYGESVQGPFNWYRLWKINFDADLSAARKGNIRFTMPTLFIGGKSDPYLPPFLIDAMRGYFDDLEIHQVDGTHWVLWDARMEVNNLLEKFLSRFTT</sequence>
<keyword evidence="5" id="KW-1185">Reference proteome</keyword>
<evidence type="ECO:0000259" key="3">
    <source>
        <dbReference type="Pfam" id="PF00561"/>
    </source>
</evidence>
<protein>
    <submittedName>
        <fullName evidence="4">Alpha/beta hydrolase-1, epoxide hydrolase</fullName>
    </submittedName>
</protein>
<dbReference type="RefSeq" id="XP_062776261.1">
    <property type="nucleotide sequence ID" value="XM_062920210.1"/>
</dbReference>
<dbReference type="GO" id="GO:0016787">
    <property type="term" value="F:hydrolase activity"/>
    <property type="evidence" value="ECO:0007669"/>
    <property type="project" value="UniProtKB-KW"/>
</dbReference>
<keyword evidence="1 4" id="KW-0378">Hydrolase</keyword>
<comment type="similarity">
    <text evidence="2">Belongs to the AB hydrolase superfamily. Epoxide hydrolase family.</text>
</comment>
<evidence type="ECO:0000313" key="4">
    <source>
        <dbReference type="EMBL" id="WQF79037.1"/>
    </source>
</evidence>
<dbReference type="KEGG" id="cdet:87940554"/>
<dbReference type="AlphaFoldDB" id="A0AAX4I7B1"/>
<dbReference type="PRINTS" id="PR00111">
    <property type="entry name" value="ABHYDROLASE"/>
</dbReference>
<evidence type="ECO:0000256" key="2">
    <source>
        <dbReference type="ARBA" id="ARBA00038334"/>
    </source>
</evidence>
<dbReference type="GeneID" id="87940554"/>
<accession>A0AAX4I7B1</accession>
<feature type="domain" description="AB hydrolase-1" evidence="3">
    <location>
        <begin position="40"/>
        <end position="152"/>
    </location>
</feature>
<dbReference type="InterPro" id="IPR029058">
    <property type="entry name" value="AB_hydrolase_fold"/>
</dbReference>
<dbReference type="SUPFAM" id="SSF53474">
    <property type="entry name" value="alpha/beta-Hydrolases"/>
    <property type="match status" value="1"/>
</dbReference>
<dbReference type="PRINTS" id="PR00412">
    <property type="entry name" value="EPOXHYDRLASE"/>
</dbReference>
<dbReference type="Proteomes" id="UP001322277">
    <property type="component" value="Chromosome 2"/>
</dbReference>
<dbReference type="EMBL" id="CP137306">
    <property type="protein sequence ID" value="WQF79037.1"/>
    <property type="molecule type" value="Genomic_DNA"/>
</dbReference>
<dbReference type="Pfam" id="PF00561">
    <property type="entry name" value="Abhydrolase_1"/>
    <property type="match status" value="1"/>
</dbReference>
<proteinExistence type="inferred from homology"/>
<name>A0AAX4I7B1_9PEZI</name>
<evidence type="ECO:0000256" key="1">
    <source>
        <dbReference type="ARBA" id="ARBA00022801"/>
    </source>
</evidence>
<dbReference type="PANTHER" id="PTHR43329">
    <property type="entry name" value="EPOXIDE HYDROLASE"/>
    <property type="match status" value="1"/>
</dbReference>